<dbReference type="Proteomes" id="UP000672657">
    <property type="component" value="Unassembled WGS sequence"/>
</dbReference>
<dbReference type="Gene3D" id="2.60.120.10">
    <property type="entry name" value="Jelly Rolls"/>
    <property type="match status" value="1"/>
</dbReference>
<dbReference type="InterPro" id="IPR018490">
    <property type="entry name" value="cNMP-bd_dom_sf"/>
</dbReference>
<dbReference type="EMBL" id="CAJPVI010000014">
    <property type="protein sequence ID" value="CAG2144631.1"/>
    <property type="molecule type" value="Genomic_DNA"/>
</dbReference>
<dbReference type="PROSITE" id="PS50042">
    <property type="entry name" value="CNMP_BINDING_3"/>
    <property type="match status" value="1"/>
</dbReference>
<dbReference type="SUPFAM" id="SSF51206">
    <property type="entry name" value="cAMP-binding domain-like"/>
    <property type="match status" value="1"/>
</dbReference>
<evidence type="ECO:0000313" key="7">
    <source>
        <dbReference type="Proteomes" id="UP000672657"/>
    </source>
</evidence>
<evidence type="ECO:0000256" key="3">
    <source>
        <dbReference type="ARBA" id="ARBA00023163"/>
    </source>
</evidence>
<dbReference type="PANTHER" id="PTHR24567">
    <property type="entry name" value="CRP FAMILY TRANSCRIPTIONAL REGULATORY PROTEIN"/>
    <property type="match status" value="1"/>
</dbReference>
<evidence type="ECO:0000259" key="4">
    <source>
        <dbReference type="PROSITE" id="PS50042"/>
    </source>
</evidence>
<protein>
    <submittedName>
        <fullName evidence="6">cAMP-activated global transcriptional regulator CRP</fullName>
    </submittedName>
</protein>
<keyword evidence="7" id="KW-1185">Reference proteome</keyword>
<accession>A0ABM8TGM8</accession>
<dbReference type="SMART" id="SM00419">
    <property type="entry name" value="HTH_CRP"/>
    <property type="match status" value="1"/>
</dbReference>
<evidence type="ECO:0000259" key="5">
    <source>
        <dbReference type="PROSITE" id="PS51063"/>
    </source>
</evidence>
<dbReference type="CDD" id="cd00038">
    <property type="entry name" value="CAP_ED"/>
    <property type="match status" value="1"/>
</dbReference>
<gene>
    <name evidence="6" type="primary">crp</name>
    <name evidence="6" type="ORF">LMG26411_02597</name>
</gene>
<evidence type="ECO:0000256" key="2">
    <source>
        <dbReference type="ARBA" id="ARBA00023125"/>
    </source>
</evidence>
<reference evidence="6 7" key="1">
    <citation type="submission" date="2021-03" db="EMBL/GenBank/DDBJ databases">
        <authorList>
            <person name="Peeters C."/>
        </authorList>
    </citation>
    <scope>NUCLEOTIDE SEQUENCE [LARGE SCALE GENOMIC DNA]</scope>
    <source>
        <strain evidence="6 7">LMG 26411</strain>
    </source>
</reference>
<proteinExistence type="predicted"/>
<dbReference type="PANTHER" id="PTHR24567:SF26">
    <property type="entry name" value="REGULATORY PROTEIN YEIL"/>
    <property type="match status" value="1"/>
</dbReference>
<dbReference type="Pfam" id="PF00027">
    <property type="entry name" value="cNMP_binding"/>
    <property type="match status" value="1"/>
</dbReference>
<keyword evidence="2" id="KW-0238">DNA-binding</keyword>
<dbReference type="InterPro" id="IPR014710">
    <property type="entry name" value="RmlC-like_jellyroll"/>
</dbReference>
<feature type="domain" description="HTH crp-type" evidence="5">
    <location>
        <begin position="135"/>
        <end position="210"/>
    </location>
</feature>
<sequence length="219" mass="24431">MFGEWPEECLTELSQSARIHGYRRGAQLAAREDQRRDILLVVSGSIEVAAANAAGDKYIQSVLHPGQLTRLMQVLDDVQPRFTYHARESSEIIHIPGEALNRILDARPELWKGVAQFVLRRFYLSVELLHNHALGSVRQRMATMLANLGNRYGEEVPGSSMTELRVSQSDLADMLGVSRQTIGKELARLRDEGILGFSAGYRRITLHDIPKLLSVAADG</sequence>
<dbReference type="SUPFAM" id="SSF46785">
    <property type="entry name" value="Winged helix' DNA-binding domain"/>
    <property type="match status" value="1"/>
</dbReference>
<dbReference type="InterPro" id="IPR012318">
    <property type="entry name" value="HTH_CRP"/>
</dbReference>
<name>A0ABM8TGM8_9BURK</name>
<keyword evidence="3" id="KW-0804">Transcription</keyword>
<dbReference type="InterPro" id="IPR050397">
    <property type="entry name" value="Env_Response_Regulators"/>
</dbReference>
<comment type="caution">
    <text evidence="6">The sequence shown here is derived from an EMBL/GenBank/DDBJ whole genome shotgun (WGS) entry which is preliminary data.</text>
</comment>
<evidence type="ECO:0000313" key="6">
    <source>
        <dbReference type="EMBL" id="CAG2144631.1"/>
    </source>
</evidence>
<dbReference type="PRINTS" id="PR00034">
    <property type="entry name" value="HTHCRP"/>
</dbReference>
<evidence type="ECO:0000256" key="1">
    <source>
        <dbReference type="ARBA" id="ARBA00023015"/>
    </source>
</evidence>
<keyword evidence="1" id="KW-0805">Transcription regulation</keyword>
<dbReference type="InterPro" id="IPR036390">
    <property type="entry name" value="WH_DNA-bd_sf"/>
</dbReference>
<dbReference type="InterPro" id="IPR000595">
    <property type="entry name" value="cNMP-bd_dom"/>
</dbReference>
<dbReference type="Pfam" id="PF13545">
    <property type="entry name" value="HTH_Crp_2"/>
    <property type="match status" value="1"/>
</dbReference>
<organism evidence="6 7">
    <name type="scientific">Cupriavidus numazuensis</name>
    <dbReference type="NCBI Taxonomy" id="221992"/>
    <lineage>
        <taxon>Bacteria</taxon>
        <taxon>Pseudomonadati</taxon>
        <taxon>Pseudomonadota</taxon>
        <taxon>Betaproteobacteria</taxon>
        <taxon>Burkholderiales</taxon>
        <taxon>Burkholderiaceae</taxon>
        <taxon>Cupriavidus</taxon>
    </lineage>
</organism>
<dbReference type="PROSITE" id="PS51063">
    <property type="entry name" value="HTH_CRP_2"/>
    <property type="match status" value="1"/>
</dbReference>
<feature type="domain" description="Cyclic nucleotide-binding" evidence="4">
    <location>
        <begin position="1"/>
        <end position="121"/>
    </location>
</feature>